<organism evidence="1 2">
    <name type="scientific">Parabacteroides distasonis</name>
    <dbReference type="NCBI Taxonomy" id="823"/>
    <lineage>
        <taxon>Bacteria</taxon>
        <taxon>Pseudomonadati</taxon>
        <taxon>Bacteroidota</taxon>
        <taxon>Bacteroidia</taxon>
        <taxon>Bacteroidales</taxon>
        <taxon>Tannerellaceae</taxon>
        <taxon>Parabacteroides</taxon>
    </lineage>
</organism>
<gene>
    <name evidence="1" type="ORF">ERS852429_03013</name>
</gene>
<proteinExistence type="predicted"/>
<name>A0A173VG38_PARDI</name>
<protein>
    <submittedName>
        <fullName evidence="1">Uncharacterized protein</fullName>
    </submittedName>
</protein>
<evidence type="ECO:0000313" key="2">
    <source>
        <dbReference type="Proteomes" id="UP000095591"/>
    </source>
</evidence>
<dbReference type="EMBL" id="CYXP01000007">
    <property type="protein sequence ID" value="CUN26133.1"/>
    <property type="molecule type" value="Genomic_DNA"/>
</dbReference>
<evidence type="ECO:0000313" key="1">
    <source>
        <dbReference type="EMBL" id="CUN26133.1"/>
    </source>
</evidence>
<accession>A0A173VG38</accession>
<dbReference type="RefSeq" id="WP_057319736.1">
    <property type="nucleotide sequence ID" value="NZ_CYXP01000007.1"/>
</dbReference>
<dbReference type="AlphaFoldDB" id="A0A173VG38"/>
<sequence length="165" mass="18868">MGKKRYELVIAVDPDIDKSGVCVLSPSTRQIILKSLPFPSLIDFIKEARERYKGVDIVVIVEAGWLNEKSNYHKARGKSGERIAKYVGRNQQTGILLLQMCEHIGIPCEEVKPLTKHWKGDEGKITHEELSYIVGPLPKRTNQDQRDATILAWWYADLPIKIKTW</sequence>
<dbReference type="Proteomes" id="UP000095591">
    <property type="component" value="Unassembled WGS sequence"/>
</dbReference>
<reference evidence="1 2" key="1">
    <citation type="submission" date="2015-09" db="EMBL/GenBank/DDBJ databases">
        <authorList>
            <consortium name="Pathogen Informatics"/>
        </authorList>
    </citation>
    <scope>NUCLEOTIDE SEQUENCE [LARGE SCALE GENOMIC DNA]</scope>
    <source>
        <strain evidence="1 2">2789STDY5608872</strain>
    </source>
</reference>